<keyword evidence="2" id="KW-0285">Flavoprotein</keyword>
<evidence type="ECO:0000256" key="1">
    <source>
        <dbReference type="ARBA" id="ARBA00001974"/>
    </source>
</evidence>
<gene>
    <name evidence="5" type="ORF">J2S73_001188</name>
</gene>
<dbReference type="Gene3D" id="3.50.50.60">
    <property type="entry name" value="FAD/NAD(P)-binding domain"/>
    <property type="match status" value="2"/>
</dbReference>
<evidence type="ECO:0000313" key="6">
    <source>
        <dbReference type="Proteomes" id="UP001229244"/>
    </source>
</evidence>
<dbReference type="InterPro" id="IPR036188">
    <property type="entry name" value="FAD/NAD-bd_sf"/>
</dbReference>
<reference evidence="5" key="1">
    <citation type="submission" date="2023-07" db="EMBL/GenBank/DDBJ databases">
        <title>Genomic Encyclopedia of Type Strains, Phase IV (KMG-IV): sequencing the most valuable type-strain genomes for metagenomic binning, comparative biology and taxonomic classification.</title>
        <authorList>
            <person name="Goeker M."/>
        </authorList>
    </citation>
    <scope>NUCLEOTIDE SEQUENCE</scope>
    <source>
        <strain evidence="5">DSM 21202</strain>
    </source>
</reference>
<accession>A0AAE3VN74</accession>
<dbReference type="Pfam" id="PF01494">
    <property type="entry name" value="FAD_binding_3"/>
    <property type="match status" value="2"/>
</dbReference>
<keyword evidence="6" id="KW-1185">Reference proteome</keyword>
<organism evidence="5 6">
    <name type="scientific">Amorphus orientalis</name>
    <dbReference type="NCBI Taxonomy" id="649198"/>
    <lineage>
        <taxon>Bacteria</taxon>
        <taxon>Pseudomonadati</taxon>
        <taxon>Pseudomonadota</taxon>
        <taxon>Alphaproteobacteria</taxon>
        <taxon>Hyphomicrobiales</taxon>
        <taxon>Amorphaceae</taxon>
        <taxon>Amorphus</taxon>
    </lineage>
</organism>
<keyword evidence="3" id="KW-0274">FAD</keyword>
<dbReference type="PANTHER" id="PTHR43004">
    <property type="entry name" value="TRK SYSTEM POTASSIUM UPTAKE PROTEIN"/>
    <property type="match status" value="1"/>
</dbReference>
<evidence type="ECO:0000313" key="5">
    <source>
        <dbReference type="EMBL" id="MDQ0314751.1"/>
    </source>
</evidence>
<evidence type="ECO:0000256" key="2">
    <source>
        <dbReference type="ARBA" id="ARBA00022630"/>
    </source>
</evidence>
<dbReference type="InterPro" id="IPR002938">
    <property type="entry name" value="FAD-bd"/>
</dbReference>
<dbReference type="GO" id="GO:0071949">
    <property type="term" value="F:FAD binding"/>
    <property type="evidence" value="ECO:0007669"/>
    <property type="project" value="InterPro"/>
</dbReference>
<dbReference type="PANTHER" id="PTHR43004:SF19">
    <property type="entry name" value="BINDING MONOOXYGENASE, PUTATIVE (JCVI)-RELATED"/>
    <property type="match status" value="1"/>
</dbReference>
<dbReference type="AlphaFoldDB" id="A0AAE3VN74"/>
<sequence length="365" mass="39897">MVKPERVLVVGAGPVGLAAALALHHSGFDVRIVDQSSGPSRESRAVAVNARTLDLLDHFGVAADLIDAGVALNGVSVVSQGTPVAQVDMRRLDHAFNFMLGLPQSSTEAILADHLAMDEVAIERGVRVLELYQDASRVHVAFRADHDRQEEVFDWVIGADGAHSTVRSALALDFEGAAYPFSWSLADVEIDGAVSMEWGELRLDPGRPILFRIPIASGRHRLISNDPNVLDLCPRSWHLGALHWTSDFTVSHRHVPRQGSGRVWLAGDAAHIHSPAGGRGMNLGIEDAVTFARFLRAGRVDDWARWRWRKAATVVKESDRLQKFATARNPLVRTLGPRLAGIALKVPPIHRRFAARNAGLFDLKP</sequence>
<feature type="domain" description="FAD-binding" evidence="4">
    <location>
        <begin position="7"/>
        <end position="195"/>
    </location>
</feature>
<proteinExistence type="predicted"/>
<evidence type="ECO:0000256" key="3">
    <source>
        <dbReference type="ARBA" id="ARBA00022827"/>
    </source>
</evidence>
<protein>
    <submittedName>
        <fullName evidence="5">2-polyprenyl-6-methoxyphenol hydroxylase-like FAD-dependent oxidoreductase</fullName>
    </submittedName>
</protein>
<name>A0AAE3VN74_9HYPH</name>
<comment type="cofactor">
    <cofactor evidence="1">
        <name>FAD</name>
        <dbReference type="ChEBI" id="CHEBI:57692"/>
    </cofactor>
</comment>
<feature type="domain" description="FAD-binding" evidence="4">
    <location>
        <begin position="241"/>
        <end position="295"/>
    </location>
</feature>
<dbReference type="RefSeq" id="WP_306884536.1">
    <property type="nucleotide sequence ID" value="NZ_JAUSUL010000001.1"/>
</dbReference>
<dbReference type="Proteomes" id="UP001229244">
    <property type="component" value="Unassembled WGS sequence"/>
</dbReference>
<dbReference type="EMBL" id="JAUSUL010000001">
    <property type="protein sequence ID" value="MDQ0314751.1"/>
    <property type="molecule type" value="Genomic_DNA"/>
</dbReference>
<comment type="caution">
    <text evidence="5">The sequence shown here is derived from an EMBL/GenBank/DDBJ whole genome shotgun (WGS) entry which is preliminary data.</text>
</comment>
<dbReference type="SUPFAM" id="SSF51905">
    <property type="entry name" value="FAD/NAD(P)-binding domain"/>
    <property type="match status" value="1"/>
</dbReference>
<evidence type="ECO:0000259" key="4">
    <source>
        <dbReference type="Pfam" id="PF01494"/>
    </source>
</evidence>
<dbReference type="InterPro" id="IPR050641">
    <property type="entry name" value="RIFMO-like"/>
</dbReference>
<dbReference type="PRINTS" id="PR00420">
    <property type="entry name" value="RNGMNOXGNASE"/>
</dbReference>
<dbReference type="GO" id="GO:0016709">
    <property type="term" value="F:oxidoreductase activity, acting on paired donors, with incorporation or reduction of molecular oxygen, NAD(P)H as one donor, and incorporation of one atom of oxygen"/>
    <property type="evidence" value="ECO:0007669"/>
    <property type="project" value="UniProtKB-ARBA"/>
</dbReference>